<accession>A0A8T2ZAV0</accession>
<name>A0A8T2ZAV0_POPDE</name>
<dbReference type="EMBL" id="JACEGQ020000003">
    <property type="protein sequence ID" value="KAH8514082.1"/>
    <property type="molecule type" value="Genomic_DNA"/>
</dbReference>
<organism evidence="1 2">
    <name type="scientific">Populus deltoides</name>
    <name type="common">Eastern poplar</name>
    <name type="synonym">Eastern cottonwood</name>
    <dbReference type="NCBI Taxonomy" id="3696"/>
    <lineage>
        <taxon>Eukaryota</taxon>
        <taxon>Viridiplantae</taxon>
        <taxon>Streptophyta</taxon>
        <taxon>Embryophyta</taxon>
        <taxon>Tracheophyta</taxon>
        <taxon>Spermatophyta</taxon>
        <taxon>Magnoliopsida</taxon>
        <taxon>eudicotyledons</taxon>
        <taxon>Gunneridae</taxon>
        <taxon>Pentapetalae</taxon>
        <taxon>rosids</taxon>
        <taxon>fabids</taxon>
        <taxon>Malpighiales</taxon>
        <taxon>Salicaceae</taxon>
        <taxon>Saliceae</taxon>
        <taxon>Populus</taxon>
    </lineage>
</organism>
<dbReference type="Proteomes" id="UP000807159">
    <property type="component" value="Chromosome 3"/>
</dbReference>
<proteinExistence type="predicted"/>
<evidence type="ECO:0000313" key="2">
    <source>
        <dbReference type="Proteomes" id="UP000807159"/>
    </source>
</evidence>
<dbReference type="AlphaFoldDB" id="A0A8T2ZAV0"/>
<gene>
    <name evidence="1" type="ORF">H0E87_007076</name>
</gene>
<protein>
    <submittedName>
        <fullName evidence="1">Uncharacterized protein</fullName>
    </submittedName>
</protein>
<comment type="caution">
    <text evidence="1">The sequence shown here is derived from an EMBL/GenBank/DDBJ whole genome shotgun (WGS) entry which is preliminary data.</text>
</comment>
<sequence length="137" mass="14766">MEDDTGVKSSIVIGLRAKEVGMAGFDLRSASLHLSQYSETSSSYQNTKSLLQFYDPVVVVVPPNKYAPDGMVGISELVLMACGCFGDTKGAVLVKNLAAKEPSAHGLDAYYKQYYPCLSAAAATIKWYSQNFGLPQI</sequence>
<evidence type="ECO:0000313" key="1">
    <source>
        <dbReference type="EMBL" id="KAH8514082.1"/>
    </source>
</evidence>
<keyword evidence="2" id="KW-1185">Reference proteome</keyword>
<reference evidence="1" key="1">
    <citation type="journal article" date="2021" name="J. Hered.">
        <title>Genome Assembly of Salicaceae Populus deltoides (Eastern Cottonwood) I-69 Based on Nanopore Sequencing and Hi-C Technologies.</title>
        <authorList>
            <person name="Bai S."/>
            <person name="Wu H."/>
            <person name="Zhang J."/>
            <person name="Pan Z."/>
            <person name="Zhao W."/>
            <person name="Li Z."/>
            <person name="Tong C."/>
        </authorList>
    </citation>
    <scope>NUCLEOTIDE SEQUENCE</scope>
    <source>
        <tissue evidence="1">Leaf</tissue>
    </source>
</reference>